<proteinExistence type="inferred from homology"/>
<dbReference type="STRING" id="1714355.BTO28_15945"/>
<dbReference type="RefSeq" id="WP_076768110.1">
    <property type="nucleotide sequence ID" value="NZ_MSFI01000031.1"/>
</dbReference>
<evidence type="ECO:0000313" key="6">
    <source>
        <dbReference type="Proteomes" id="UP000188613"/>
    </source>
</evidence>
<dbReference type="EMBL" id="MSFI01000031">
    <property type="protein sequence ID" value="OMP65755.1"/>
    <property type="molecule type" value="Genomic_DNA"/>
</dbReference>
<dbReference type="Pfam" id="PF13531">
    <property type="entry name" value="SBP_bac_11"/>
    <property type="match status" value="1"/>
</dbReference>
<feature type="binding site" evidence="4">
    <location>
        <position position="65"/>
    </location>
    <ligand>
        <name>molybdate</name>
        <dbReference type="ChEBI" id="CHEBI:36264"/>
    </ligand>
</feature>
<sequence length="248" mass="27444">MKKAIILIAFSFIFITGFIAQTRAQDESLLIVGAAASFNPVLTELERAFEQRYPNVDLRFHTGGSGMIARQVEAHAPIDVVMLASKKEADSLQKQRLIDMEYPTGFLTNRLVVVQPVQEKKIWMDAETLVMGTPGAVPVGTYAEQALRESNWTGTRVYAKDASSVLMWVSSGEADAGILYETDAKSSEEIRISYVFPEHSHDEIVYNAGTVVQSNHSTAKTFEAFLTSETAIRLFKQYGFDAGGESFK</sequence>
<dbReference type="OrthoDB" id="9785015at2"/>
<accession>A0A1V2A420</accession>
<name>A0A1V2A420_9BACI</name>
<evidence type="ECO:0000256" key="3">
    <source>
        <dbReference type="ARBA" id="ARBA00022729"/>
    </source>
</evidence>
<evidence type="ECO:0000256" key="2">
    <source>
        <dbReference type="ARBA" id="ARBA00022723"/>
    </source>
</evidence>
<dbReference type="PANTHER" id="PTHR30632:SF0">
    <property type="entry name" value="SULFATE-BINDING PROTEIN"/>
    <property type="match status" value="1"/>
</dbReference>
<feature type="binding site" evidence="4">
    <location>
        <position position="37"/>
    </location>
    <ligand>
        <name>molybdate</name>
        <dbReference type="ChEBI" id="CHEBI:36264"/>
    </ligand>
</feature>
<dbReference type="GO" id="GO:0015689">
    <property type="term" value="P:molybdate ion transport"/>
    <property type="evidence" value="ECO:0007669"/>
    <property type="project" value="InterPro"/>
</dbReference>
<feature type="binding site" evidence="4">
    <location>
        <position position="180"/>
    </location>
    <ligand>
        <name>molybdate</name>
        <dbReference type="ChEBI" id="CHEBI:36264"/>
    </ligand>
</feature>
<dbReference type="SUPFAM" id="SSF53850">
    <property type="entry name" value="Periplasmic binding protein-like II"/>
    <property type="match status" value="1"/>
</dbReference>
<keyword evidence="3" id="KW-0732">Signal</keyword>
<evidence type="ECO:0000256" key="1">
    <source>
        <dbReference type="ARBA" id="ARBA00009175"/>
    </source>
</evidence>
<dbReference type="Gene3D" id="3.40.190.10">
    <property type="entry name" value="Periplasmic binding protein-like II"/>
    <property type="match status" value="2"/>
</dbReference>
<dbReference type="PANTHER" id="PTHR30632">
    <property type="entry name" value="MOLYBDATE-BINDING PERIPLASMIC PROTEIN"/>
    <property type="match status" value="1"/>
</dbReference>
<organism evidence="5 6">
    <name type="scientific">Domibacillus epiphyticus</name>
    <dbReference type="NCBI Taxonomy" id="1714355"/>
    <lineage>
        <taxon>Bacteria</taxon>
        <taxon>Bacillati</taxon>
        <taxon>Bacillota</taxon>
        <taxon>Bacilli</taxon>
        <taxon>Bacillales</taxon>
        <taxon>Bacillaceae</taxon>
        <taxon>Domibacillus</taxon>
    </lineage>
</organism>
<protein>
    <submittedName>
        <fullName evidence="5">Molybdate ABC transporter substrate-binding protein</fullName>
    </submittedName>
</protein>
<dbReference type="AlphaFoldDB" id="A0A1V2A420"/>
<gene>
    <name evidence="5" type="ORF">BTO28_15945</name>
</gene>
<dbReference type="Proteomes" id="UP000188613">
    <property type="component" value="Unassembled WGS sequence"/>
</dbReference>
<dbReference type="InterPro" id="IPR050682">
    <property type="entry name" value="ModA/WtpA"/>
</dbReference>
<keyword evidence="4" id="KW-0500">Molybdenum</keyword>
<evidence type="ECO:0000256" key="4">
    <source>
        <dbReference type="PIRSR" id="PIRSR004846-1"/>
    </source>
</evidence>
<reference evidence="5 6" key="1">
    <citation type="submission" date="2016-12" db="EMBL/GenBank/DDBJ databases">
        <title>Domibacillus sp. SAB 38T whole genome sequencing.</title>
        <authorList>
            <person name="Verma A."/>
            <person name="Ojha A.K."/>
            <person name="Krishnamurthi S."/>
        </authorList>
    </citation>
    <scope>NUCLEOTIDE SEQUENCE [LARGE SCALE GENOMIC DNA]</scope>
    <source>
        <strain evidence="5 6">SAB 38</strain>
    </source>
</reference>
<keyword evidence="6" id="KW-1185">Reference proteome</keyword>
<comment type="caution">
    <text evidence="5">The sequence shown here is derived from an EMBL/GenBank/DDBJ whole genome shotgun (WGS) entry which is preliminary data.</text>
</comment>
<dbReference type="NCBIfam" id="TIGR01256">
    <property type="entry name" value="modA"/>
    <property type="match status" value="1"/>
</dbReference>
<evidence type="ECO:0000313" key="5">
    <source>
        <dbReference type="EMBL" id="OMP65755.1"/>
    </source>
</evidence>
<dbReference type="InterPro" id="IPR005950">
    <property type="entry name" value="ModA"/>
</dbReference>
<comment type="similarity">
    <text evidence="1">Belongs to the bacterial solute-binding protein ModA family.</text>
</comment>
<dbReference type="PIRSF" id="PIRSF004846">
    <property type="entry name" value="ModA"/>
    <property type="match status" value="1"/>
</dbReference>
<dbReference type="GO" id="GO:0046872">
    <property type="term" value="F:metal ion binding"/>
    <property type="evidence" value="ECO:0007669"/>
    <property type="project" value="UniProtKB-KW"/>
</dbReference>
<dbReference type="GO" id="GO:0030973">
    <property type="term" value="F:molybdate ion binding"/>
    <property type="evidence" value="ECO:0007669"/>
    <property type="project" value="TreeGrafter"/>
</dbReference>
<keyword evidence="2 4" id="KW-0479">Metal-binding</keyword>